<accession>A0A4U6TH02</accession>
<dbReference type="Gramene" id="TKW01590">
    <property type="protein sequence ID" value="TKW01590"/>
    <property type="gene ID" value="SEVIR_8G191175v2"/>
</dbReference>
<reference evidence="1" key="1">
    <citation type="submission" date="2019-03" db="EMBL/GenBank/DDBJ databases">
        <title>WGS assembly of Setaria viridis.</title>
        <authorList>
            <person name="Huang P."/>
            <person name="Jenkins J."/>
            <person name="Grimwood J."/>
            <person name="Barry K."/>
            <person name="Healey A."/>
            <person name="Mamidi S."/>
            <person name="Sreedasyam A."/>
            <person name="Shu S."/>
            <person name="Feldman M."/>
            <person name="Wu J."/>
            <person name="Yu Y."/>
            <person name="Chen C."/>
            <person name="Johnson J."/>
            <person name="Rokhsar D."/>
            <person name="Baxter I."/>
            <person name="Schmutz J."/>
            <person name="Brutnell T."/>
            <person name="Kellogg E."/>
        </authorList>
    </citation>
    <scope>NUCLEOTIDE SEQUENCE [LARGE SCALE GENOMIC DNA]</scope>
</reference>
<gene>
    <name evidence="1" type="ORF">SEVIR_8G191175v2</name>
</gene>
<protein>
    <submittedName>
        <fullName evidence="1">Uncharacterized protein</fullName>
    </submittedName>
</protein>
<proteinExistence type="predicted"/>
<dbReference type="AlphaFoldDB" id="A0A4U6TH02"/>
<dbReference type="EMBL" id="CM016559">
    <property type="protein sequence ID" value="TKW01590.1"/>
    <property type="molecule type" value="Genomic_DNA"/>
</dbReference>
<keyword evidence="2" id="KW-1185">Reference proteome</keyword>
<name>A0A4U6TH02_SETVI</name>
<sequence>MWVISPLTRQAMHGWKWTKKRSGMRPKLYFVRLTSSQRYSGSRVTESARIAVCQPGGTSWWSVHMDQRAAPLSLCASCPRRGSRTQGVRRIACASRRRPRVSVSASDFLARRVSSLTRAVFSWPYLFVSLMTRCQGIPSSSWRMRMRITFGLMWPPAVSTA</sequence>
<organism evidence="1 2">
    <name type="scientific">Setaria viridis</name>
    <name type="common">Green bristlegrass</name>
    <name type="synonym">Setaria italica subsp. viridis</name>
    <dbReference type="NCBI Taxonomy" id="4556"/>
    <lineage>
        <taxon>Eukaryota</taxon>
        <taxon>Viridiplantae</taxon>
        <taxon>Streptophyta</taxon>
        <taxon>Embryophyta</taxon>
        <taxon>Tracheophyta</taxon>
        <taxon>Spermatophyta</taxon>
        <taxon>Magnoliopsida</taxon>
        <taxon>Liliopsida</taxon>
        <taxon>Poales</taxon>
        <taxon>Poaceae</taxon>
        <taxon>PACMAD clade</taxon>
        <taxon>Panicoideae</taxon>
        <taxon>Panicodae</taxon>
        <taxon>Paniceae</taxon>
        <taxon>Cenchrinae</taxon>
        <taxon>Setaria</taxon>
    </lineage>
</organism>
<dbReference type="Proteomes" id="UP000298652">
    <property type="component" value="Chromosome 8"/>
</dbReference>
<evidence type="ECO:0000313" key="2">
    <source>
        <dbReference type="Proteomes" id="UP000298652"/>
    </source>
</evidence>
<evidence type="ECO:0000313" key="1">
    <source>
        <dbReference type="EMBL" id="TKW01590.1"/>
    </source>
</evidence>